<dbReference type="GO" id="GO:0004222">
    <property type="term" value="F:metalloendopeptidase activity"/>
    <property type="evidence" value="ECO:0007669"/>
    <property type="project" value="InterPro"/>
</dbReference>
<keyword evidence="6" id="KW-0378">Hydrolase</keyword>
<evidence type="ECO:0000256" key="3">
    <source>
        <dbReference type="ARBA" id="ARBA00022670"/>
    </source>
</evidence>
<dbReference type="Proteomes" id="UP000315010">
    <property type="component" value="Unassembled WGS sequence"/>
</dbReference>
<evidence type="ECO:0000313" key="14">
    <source>
        <dbReference type="Proteomes" id="UP000315010"/>
    </source>
</evidence>
<comment type="caution">
    <text evidence="13">The sequence shown here is derived from an EMBL/GenBank/DDBJ whole genome shotgun (WGS) entry which is preliminary data.</text>
</comment>
<dbReference type="EMBL" id="SJPJ01000001">
    <property type="protein sequence ID" value="TWT80961.1"/>
    <property type="molecule type" value="Genomic_DNA"/>
</dbReference>
<keyword evidence="7" id="KW-0862">Zinc</keyword>
<sequence>MNTDFFDRQSKARRNTIWLIAMFIIATIAIVVGTFFAVTAAASLMPRRRQSGELALVDIQNPRAIRIGSTVATGAALLILFGTIYKVVMLRTGGGSGVAESVGGRRAFPSSNDLAERRLLNIVEEMAIASGVPVPPVFVLEEPGINAFAAGYSPSDAVIGVTRGAMEALNREQLQGVIAHEFSHILNGDMRMSIRLIGILHGILLLALLGKLLFRSFAFSGNRRSSRDTGGIYLLPLALALVVLGSLGSFFGGLIKAAVSRQREYLADASAVQFTRNPGGIAGALKQIGGLSSHGRLNHPNAAIASHMYFAQGVYEGLTGLMATHPPIEKRIAAIDPSWNGKFPKVKTELQSGLSSDARVAGFASNNNGDAPLHVVEQAAEQIGTPETYHRFYAAGLIEQLDPALLEAARDAYSARAVVFALLLDPNGTIRKAQFDALSHRVEKSLVELTRKYVPFCVKLSDKARLPLVDLALPALAAMSKPQFKAFMRAFSDLAKADTRISIFEWTLAQVLIRNLRPHFEPVRSPVVYYYGLQKLTRQTSVLLSTLARVGHGAEDQIQMAFAAGTKRIKVPLELLPESECTLKELDESLKVFPNVAVRLRAQVVDGCAACVCADGTVRVREAELLRGIADLLDCPVPPLIEKAG</sequence>
<keyword evidence="5" id="KW-0479">Metal-binding</keyword>
<comment type="cofactor">
    <cofactor evidence="1">
        <name>Zn(2+)</name>
        <dbReference type="ChEBI" id="CHEBI:29105"/>
    </cofactor>
</comment>
<keyword evidence="8 11" id="KW-1133">Transmembrane helix</keyword>
<organism evidence="13 14">
    <name type="scientific">Novipirellula herctigrandis</name>
    <dbReference type="NCBI Taxonomy" id="2527986"/>
    <lineage>
        <taxon>Bacteria</taxon>
        <taxon>Pseudomonadati</taxon>
        <taxon>Planctomycetota</taxon>
        <taxon>Planctomycetia</taxon>
        <taxon>Pirellulales</taxon>
        <taxon>Pirellulaceae</taxon>
        <taxon>Novipirellula</taxon>
    </lineage>
</organism>
<dbReference type="RefSeq" id="WP_146396356.1">
    <property type="nucleotide sequence ID" value="NZ_SJPJ01000001.1"/>
</dbReference>
<dbReference type="PANTHER" id="PTHR43221">
    <property type="entry name" value="PROTEASE HTPX"/>
    <property type="match status" value="1"/>
</dbReference>
<dbReference type="InterPro" id="IPR050083">
    <property type="entry name" value="HtpX_protease"/>
</dbReference>
<feature type="transmembrane region" description="Helical" evidence="11">
    <location>
        <begin position="64"/>
        <end position="85"/>
    </location>
</feature>
<keyword evidence="10 11" id="KW-0472">Membrane</keyword>
<dbReference type="InterPro" id="IPR001915">
    <property type="entry name" value="Peptidase_M48"/>
</dbReference>
<keyword evidence="2" id="KW-1003">Cell membrane</keyword>
<dbReference type="Gene3D" id="3.30.2010.10">
    <property type="entry name" value="Metalloproteases ('zincins'), catalytic domain"/>
    <property type="match status" value="1"/>
</dbReference>
<dbReference type="AlphaFoldDB" id="A0A5C5Z2A1"/>
<dbReference type="GO" id="GO:0046872">
    <property type="term" value="F:metal ion binding"/>
    <property type="evidence" value="ECO:0007669"/>
    <property type="project" value="UniProtKB-KW"/>
</dbReference>
<dbReference type="CDD" id="cd07340">
    <property type="entry name" value="M48B_Htpx_like"/>
    <property type="match status" value="1"/>
</dbReference>
<evidence type="ECO:0000256" key="9">
    <source>
        <dbReference type="ARBA" id="ARBA00023049"/>
    </source>
</evidence>
<feature type="domain" description="Peptidase M48" evidence="12">
    <location>
        <begin position="115"/>
        <end position="336"/>
    </location>
</feature>
<keyword evidence="3" id="KW-0645">Protease</keyword>
<feature type="transmembrane region" description="Helical" evidence="11">
    <location>
        <begin position="234"/>
        <end position="255"/>
    </location>
</feature>
<feature type="transmembrane region" description="Helical" evidence="11">
    <location>
        <begin position="17"/>
        <end position="44"/>
    </location>
</feature>
<dbReference type="GO" id="GO:0006508">
    <property type="term" value="P:proteolysis"/>
    <property type="evidence" value="ECO:0007669"/>
    <property type="project" value="UniProtKB-KW"/>
</dbReference>
<evidence type="ECO:0000256" key="7">
    <source>
        <dbReference type="ARBA" id="ARBA00022833"/>
    </source>
</evidence>
<protein>
    <recommendedName>
        <fullName evidence="12">Peptidase M48 domain-containing protein</fullName>
    </recommendedName>
</protein>
<evidence type="ECO:0000256" key="2">
    <source>
        <dbReference type="ARBA" id="ARBA00022475"/>
    </source>
</evidence>
<reference evidence="13 14" key="1">
    <citation type="submission" date="2019-02" db="EMBL/GenBank/DDBJ databases">
        <title>Deep-cultivation of Planctomycetes and their phenomic and genomic characterization uncovers novel biology.</title>
        <authorList>
            <person name="Wiegand S."/>
            <person name="Jogler M."/>
            <person name="Boedeker C."/>
            <person name="Pinto D."/>
            <person name="Vollmers J."/>
            <person name="Rivas-Marin E."/>
            <person name="Kohn T."/>
            <person name="Peeters S.H."/>
            <person name="Heuer A."/>
            <person name="Rast P."/>
            <person name="Oberbeckmann S."/>
            <person name="Bunk B."/>
            <person name="Jeske O."/>
            <person name="Meyerdierks A."/>
            <person name="Storesund J.E."/>
            <person name="Kallscheuer N."/>
            <person name="Luecker S."/>
            <person name="Lage O.M."/>
            <person name="Pohl T."/>
            <person name="Merkel B.J."/>
            <person name="Hornburger P."/>
            <person name="Mueller R.-W."/>
            <person name="Bruemmer F."/>
            <person name="Labrenz M."/>
            <person name="Spormann A.M."/>
            <person name="Op Den Camp H."/>
            <person name="Overmann J."/>
            <person name="Amann R."/>
            <person name="Jetten M.S.M."/>
            <person name="Mascher T."/>
            <person name="Medema M.H."/>
            <person name="Devos D.P."/>
            <person name="Kaster A.-K."/>
            <person name="Ovreas L."/>
            <person name="Rohde M."/>
            <person name="Galperin M.Y."/>
            <person name="Jogler C."/>
        </authorList>
    </citation>
    <scope>NUCLEOTIDE SEQUENCE [LARGE SCALE GENOMIC DNA]</scope>
    <source>
        <strain evidence="13 14">CA13</strain>
    </source>
</reference>
<dbReference type="PANTHER" id="PTHR43221:SF2">
    <property type="entry name" value="PROTEASE HTPX HOMOLOG"/>
    <property type="match status" value="1"/>
</dbReference>
<accession>A0A5C5Z2A1</accession>
<keyword evidence="9" id="KW-0482">Metalloprotease</keyword>
<dbReference type="Pfam" id="PF01435">
    <property type="entry name" value="Peptidase_M48"/>
    <property type="match status" value="1"/>
</dbReference>
<evidence type="ECO:0000259" key="12">
    <source>
        <dbReference type="Pfam" id="PF01435"/>
    </source>
</evidence>
<evidence type="ECO:0000256" key="1">
    <source>
        <dbReference type="ARBA" id="ARBA00001947"/>
    </source>
</evidence>
<keyword evidence="4 11" id="KW-0812">Transmembrane</keyword>
<gene>
    <name evidence="13" type="ORF">CA13_24080</name>
</gene>
<evidence type="ECO:0000256" key="6">
    <source>
        <dbReference type="ARBA" id="ARBA00022801"/>
    </source>
</evidence>
<proteinExistence type="predicted"/>
<evidence type="ECO:0000256" key="4">
    <source>
        <dbReference type="ARBA" id="ARBA00022692"/>
    </source>
</evidence>
<evidence type="ECO:0000256" key="5">
    <source>
        <dbReference type="ARBA" id="ARBA00022723"/>
    </source>
</evidence>
<evidence type="ECO:0000256" key="10">
    <source>
        <dbReference type="ARBA" id="ARBA00023136"/>
    </source>
</evidence>
<keyword evidence="14" id="KW-1185">Reference proteome</keyword>
<evidence type="ECO:0000313" key="13">
    <source>
        <dbReference type="EMBL" id="TWT80961.1"/>
    </source>
</evidence>
<evidence type="ECO:0000256" key="11">
    <source>
        <dbReference type="SAM" id="Phobius"/>
    </source>
</evidence>
<evidence type="ECO:0000256" key="8">
    <source>
        <dbReference type="ARBA" id="ARBA00022989"/>
    </source>
</evidence>
<feature type="transmembrane region" description="Helical" evidence="11">
    <location>
        <begin position="194"/>
        <end position="214"/>
    </location>
</feature>
<name>A0A5C5Z2A1_9BACT</name>
<dbReference type="OrthoDB" id="15218at2"/>